<feature type="transmembrane region" description="Helical" evidence="9">
    <location>
        <begin position="32"/>
        <end position="57"/>
    </location>
</feature>
<dbReference type="InterPro" id="IPR004875">
    <property type="entry name" value="DDE_SF_endonuclease_dom"/>
</dbReference>
<evidence type="ECO:0000256" key="7">
    <source>
        <dbReference type="ARBA" id="ARBA00023170"/>
    </source>
</evidence>
<proteinExistence type="predicted"/>
<dbReference type="Proteomes" id="UP001519460">
    <property type="component" value="Unassembled WGS sequence"/>
</dbReference>
<comment type="caution">
    <text evidence="11">The sequence shown here is derived from an EMBL/GenBank/DDBJ whole genome shotgun (WGS) entry which is preliminary data.</text>
</comment>
<dbReference type="GO" id="GO:0005886">
    <property type="term" value="C:plasma membrane"/>
    <property type="evidence" value="ECO:0007669"/>
    <property type="project" value="UniProtKB-SubCell"/>
</dbReference>
<keyword evidence="8" id="KW-0807">Transducer</keyword>
<comment type="subcellular location">
    <subcellularLocation>
        <location evidence="1">Cell membrane</location>
        <topology evidence="1">Multi-pass membrane protein</topology>
    </subcellularLocation>
</comment>
<evidence type="ECO:0000256" key="1">
    <source>
        <dbReference type="ARBA" id="ARBA00004651"/>
    </source>
</evidence>
<evidence type="ECO:0000256" key="9">
    <source>
        <dbReference type="SAM" id="Phobius"/>
    </source>
</evidence>
<dbReference type="InterPro" id="IPR017452">
    <property type="entry name" value="GPCR_Rhodpsn_7TM"/>
</dbReference>
<feature type="transmembrane region" description="Helical" evidence="9">
    <location>
        <begin position="105"/>
        <end position="127"/>
    </location>
</feature>
<dbReference type="SUPFAM" id="SSF81321">
    <property type="entry name" value="Family A G protein-coupled receptor-like"/>
    <property type="match status" value="1"/>
</dbReference>
<feature type="transmembrane region" description="Helical" evidence="9">
    <location>
        <begin position="69"/>
        <end position="99"/>
    </location>
</feature>
<keyword evidence="5" id="KW-0297">G-protein coupled receptor</keyword>
<keyword evidence="7" id="KW-0675">Receptor</keyword>
<evidence type="ECO:0000259" key="10">
    <source>
        <dbReference type="PROSITE" id="PS50262"/>
    </source>
</evidence>
<keyword evidence="2" id="KW-1003">Cell membrane</keyword>
<dbReference type="PRINTS" id="PR00237">
    <property type="entry name" value="GPCRRHODOPSN"/>
</dbReference>
<keyword evidence="4 9" id="KW-1133">Transmembrane helix</keyword>
<evidence type="ECO:0000313" key="11">
    <source>
        <dbReference type="EMBL" id="KAK7484149.1"/>
    </source>
</evidence>
<dbReference type="Gene3D" id="1.20.1070.10">
    <property type="entry name" value="Rhodopsin 7-helix transmembrane proteins"/>
    <property type="match status" value="1"/>
</dbReference>
<keyword evidence="3 9" id="KW-0812">Transmembrane</keyword>
<dbReference type="Pfam" id="PF00001">
    <property type="entry name" value="7tm_1"/>
    <property type="match status" value="1"/>
</dbReference>
<dbReference type="PROSITE" id="PS50262">
    <property type="entry name" value="G_PROTEIN_RECEP_F1_2"/>
    <property type="match status" value="1"/>
</dbReference>
<dbReference type="CDD" id="cd14967">
    <property type="entry name" value="7tmA_amine_R-like"/>
    <property type="match status" value="1"/>
</dbReference>
<name>A0ABD0KAJ5_9CAEN</name>
<evidence type="ECO:0000256" key="4">
    <source>
        <dbReference type="ARBA" id="ARBA00022989"/>
    </source>
</evidence>
<feature type="transmembrane region" description="Helical" evidence="9">
    <location>
        <begin position="191"/>
        <end position="217"/>
    </location>
</feature>
<keyword evidence="6 9" id="KW-0472">Membrane</keyword>
<evidence type="ECO:0000256" key="2">
    <source>
        <dbReference type="ARBA" id="ARBA00022475"/>
    </source>
</evidence>
<dbReference type="InterPro" id="IPR000276">
    <property type="entry name" value="GPCR_Rhodpsn"/>
</dbReference>
<evidence type="ECO:0000256" key="6">
    <source>
        <dbReference type="ARBA" id="ARBA00023136"/>
    </source>
</evidence>
<keyword evidence="12" id="KW-1185">Reference proteome</keyword>
<dbReference type="AlphaFoldDB" id="A0ABD0KAJ5"/>
<organism evidence="11 12">
    <name type="scientific">Batillaria attramentaria</name>
    <dbReference type="NCBI Taxonomy" id="370345"/>
    <lineage>
        <taxon>Eukaryota</taxon>
        <taxon>Metazoa</taxon>
        <taxon>Spiralia</taxon>
        <taxon>Lophotrochozoa</taxon>
        <taxon>Mollusca</taxon>
        <taxon>Gastropoda</taxon>
        <taxon>Caenogastropoda</taxon>
        <taxon>Sorbeoconcha</taxon>
        <taxon>Cerithioidea</taxon>
        <taxon>Batillariidae</taxon>
        <taxon>Batillaria</taxon>
    </lineage>
</organism>
<dbReference type="SMART" id="SM01381">
    <property type="entry name" value="7TM_GPCR_Srsx"/>
    <property type="match status" value="1"/>
</dbReference>
<protein>
    <recommendedName>
        <fullName evidence="10">G-protein coupled receptors family 1 profile domain-containing protein</fullName>
    </recommendedName>
</protein>
<gene>
    <name evidence="11" type="ORF">BaRGS_00024638</name>
</gene>
<feature type="domain" description="G-protein coupled receptors family 1 profile" evidence="10">
    <location>
        <begin position="48"/>
        <end position="391"/>
    </location>
</feature>
<feature type="transmembrane region" description="Helical" evidence="9">
    <location>
        <begin position="337"/>
        <end position="356"/>
    </location>
</feature>
<dbReference type="PANTHER" id="PTHR24248">
    <property type="entry name" value="ADRENERGIC RECEPTOR-RELATED G-PROTEIN COUPLED RECEPTOR"/>
    <property type="match status" value="1"/>
</dbReference>
<feature type="transmembrane region" description="Helical" evidence="9">
    <location>
        <begin position="148"/>
        <end position="168"/>
    </location>
</feature>
<sequence length="499" mass="55834">MLMRLATRNITAARASVVANEEDVVSLSWSSAIVGVVLYGIVLTTIVGNALVLIAVARNKHLQTVFNIYIVNLAITDISVAFTGMIFYATFLVLGYWPFGELMCIVWIFFDFEMTFESVFTILAISVDRYWSVRWSVHYRSTKTRKTAVLTLATTWIASLVISLPPIITDRLSHTMPETCFWDPSKNQQSALMISVVGHWGPCAVILFCYANIIFILRKKAKIEIVGRSPSVQRSVGSPLHPSYSTGHQEKDLRTRISVPSIHSATTVTFYTCKDATATTTTNAMSSKTQINAVKVQPLRRIFDVADVSSGVSKHALDGQTSTKLEGSRKRRESRTLVTLSYILLGYIVCWIPYYVVFDIRTARPGALPGLVYTVTFWANYTNSTINPFIYSSSSQDFRRAIREIFNIRKKKARRFLFVDGHSSHHSLAISTLCSENGVILYCLKSHASHLIQPLDQAFFGAIKPAWTEEVRKHAYDTGDSVTMKTFAGILKKAWTATA</sequence>
<evidence type="ECO:0000256" key="3">
    <source>
        <dbReference type="ARBA" id="ARBA00022692"/>
    </source>
</evidence>
<accession>A0ABD0KAJ5</accession>
<evidence type="ECO:0000313" key="12">
    <source>
        <dbReference type="Proteomes" id="UP001519460"/>
    </source>
</evidence>
<dbReference type="PANTHER" id="PTHR24248:SF204">
    <property type="entry name" value="HISTAMINE H1 RECEPTOR"/>
    <property type="match status" value="1"/>
</dbReference>
<dbReference type="EMBL" id="JACVVK020000215">
    <property type="protein sequence ID" value="KAK7484149.1"/>
    <property type="molecule type" value="Genomic_DNA"/>
</dbReference>
<dbReference type="Pfam" id="PF03184">
    <property type="entry name" value="DDE_1"/>
    <property type="match status" value="1"/>
</dbReference>
<dbReference type="GO" id="GO:0004930">
    <property type="term" value="F:G protein-coupled receptor activity"/>
    <property type="evidence" value="ECO:0007669"/>
    <property type="project" value="UniProtKB-KW"/>
</dbReference>
<evidence type="ECO:0000256" key="5">
    <source>
        <dbReference type="ARBA" id="ARBA00023040"/>
    </source>
</evidence>
<reference evidence="11 12" key="1">
    <citation type="journal article" date="2023" name="Sci. Data">
        <title>Genome assembly of the Korean intertidal mud-creeper Batillaria attramentaria.</title>
        <authorList>
            <person name="Patra A.K."/>
            <person name="Ho P.T."/>
            <person name="Jun S."/>
            <person name="Lee S.J."/>
            <person name="Kim Y."/>
            <person name="Won Y.J."/>
        </authorList>
    </citation>
    <scope>NUCLEOTIDE SEQUENCE [LARGE SCALE GENOMIC DNA]</scope>
    <source>
        <strain evidence="11">Wonlab-2016</strain>
    </source>
</reference>
<evidence type="ECO:0000256" key="8">
    <source>
        <dbReference type="ARBA" id="ARBA00023224"/>
    </source>
</evidence>